<dbReference type="Proteomes" id="UP000095087">
    <property type="component" value="Unassembled WGS sequence"/>
</dbReference>
<keyword evidence="7" id="KW-0067">ATP-binding</keyword>
<dbReference type="InterPro" id="IPR003661">
    <property type="entry name" value="HisK_dim/P_dom"/>
</dbReference>
<keyword evidence="4 16" id="KW-0808">Transferase</keyword>
<evidence type="ECO:0000256" key="1">
    <source>
        <dbReference type="ARBA" id="ARBA00000085"/>
    </source>
</evidence>
<dbReference type="InterPro" id="IPR001789">
    <property type="entry name" value="Sig_transdc_resp-reg_receiver"/>
</dbReference>
<dbReference type="Pfam" id="PF00072">
    <property type="entry name" value="Response_reg"/>
    <property type="match status" value="1"/>
</dbReference>
<gene>
    <name evidence="16" type="ORF">A7A08_01073</name>
</gene>
<dbReference type="InterPro" id="IPR000700">
    <property type="entry name" value="PAS-assoc_C"/>
</dbReference>
<dbReference type="Gene3D" id="1.10.287.130">
    <property type="match status" value="1"/>
</dbReference>
<protein>
    <recommendedName>
        <fullName evidence="10">Sensory/regulatory protein RpfC</fullName>
        <ecNumber evidence="2">2.7.13.3</ecNumber>
    </recommendedName>
</protein>
<dbReference type="Pfam" id="PF00512">
    <property type="entry name" value="HisKA"/>
    <property type="match status" value="1"/>
</dbReference>
<evidence type="ECO:0000256" key="11">
    <source>
        <dbReference type="PROSITE-ProRule" id="PRU00169"/>
    </source>
</evidence>
<name>A0A1E2S080_9HYPH</name>
<dbReference type="SMART" id="SM00388">
    <property type="entry name" value="HisKA"/>
    <property type="match status" value="1"/>
</dbReference>
<dbReference type="EC" id="2.7.13.3" evidence="2"/>
<dbReference type="CDD" id="cd17546">
    <property type="entry name" value="REC_hyHK_CKI1_RcsC-like"/>
    <property type="match status" value="1"/>
</dbReference>
<sequence>MTRQEALGQPFRLTLAEEQDADAGASSLPGPMPRRRSKVMQLKTAKGLRWFIWEDFAITDQSGALTEVQSIGHDVTEQREAERALAQARDEAESASTAKSRFLASMSHEIRTPMNGILGMTGLLLDTQLSPEQTTYANAIGSSAKTLLTLIDEVLDFSKIEAGRLELESVPFDIAETLQSVIELLAPRAREKGLTIGWFADPRLPRTAIGDPMRVRQILMNLIGNAIKFTEHGGVGLRLLAGSGAAGASSVPLRLEVSDTGPGIPKDKLDQIFLEFEQADSGPSRRHGGTGLGLAISKRLVDAMGGEIAVTSARGEGTRFTVDLPLDIPAQAGAISDDWQNAEGRSVLVVLEGGMEAALSAELLDALGAQTERLTVDALSQLGPAGRRELARFDVLLTDTASLNRLAFDLLEVFGKGEKIGTREADGKRAVVVLDPNERPEIDALRSRGFDGYLMRPIRPRSMAIQLFGDPASEPATALANAEAPERFTSPGGAALTVLLAEDNEINALLAKSVLEKAGASVRRASNGREAIELAHQALDDGGAGFDMVLMDIHMPEMDGIEAAGRLRALYDEDAKPGAGRPPIVALTANAFAEDRAAYLEAGLDDYLAKPFEKNDLLTLIGRWQIAGAASGAADAEAASGSSAV</sequence>
<evidence type="ECO:0000256" key="2">
    <source>
        <dbReference type="ARBA" id="ARBA00012438"/>
    </source>
</evidence>
<dbReference type="GO" id="GO:0005524">
    <property type="term" value="F:ATP binding"/>
    <property type="evidence" value="ECO:0007669"/>
    <property type="project" value="UniProtKB-KW"/>
</dbReference>
<evidence type="ECO:0000256" key="8">
    <source>
        <dbReference type="ARBA" id="ARBA00023012"/>
    </source>
</evidence>
<keyword evidence="3 11" id="KW-0597">Phosphoprotein</keyword>
<dbReference type="Gene3D" id="3.30.450.20">
    <property type="entry name" value="PAS domain"/>
    <property type="match status" value="1"/>
</dbReference>
<comment type="caution">
    <text evidence="16">The sequence shown here is derived from an EMBL/GenBank/DDBJ whole genome shotgun (WGS) entry which is preliminary data.</text>
</comment>
<dbReference type="AlphaFoldDB" id="A0A1E2S080"/>
<dbReference type="Pfam" id="PF02518">
    <property type="entry name" value="HATPase_c"/>
    <property type="match status" value="1"/>
</dbReference>
<dbReference type="FunFam" id="3.30.565.10:FF:000010">
    <property type="entry name" value="Sensor histidine kinase RcsC"/>
    <property type="match status" value="1"/>
</dbReference>
<evidence type="ECO:0000256" key="9">
    <source>
        <dbReference type="ARBA" id="ARBA00064003"/>
    </source>
</evidence>
<reference evidence="16 17" key="1">
    <citation type="submission" date="2016-07" db="EMBL/GenBank/DDBJ databases">
        <title>Draft genome sequence of Methyloligella halotolerans C2T (VKM B-2706T=CCUG 61687T=DSM 25045T), a halotolerant polyhydroxybutyrate accumulating methylotroph.</title>
        <authorList>
            <person name="Vasilenko O.V."/>
            <person name="Doronina N.V."/>
            <person name="Poroshina M.N."/>
            <person name="Tarlachkov S.V."/>
            <person name="Trotsenko Y.A."/>
        </authorList>
    </citation>
    <scope>NUCLEOTIDE SEQUENCE [LARGE SCALE GENOMIC DNA]</scope>
    <source>
        <strain evidence="16 17">VKM B-2706</strain>
    </source>
</reference>
<comment type="subunit">
    <text evidence="9">At low DSF concentrations, interacts with RpfF.</text>
</comment>
<dbReference type="InterPro" id="IPR011006">
    <property type="entry name" value="CheY-like_superfamily"/>
</dbReference>
<dbReference type="PANTHER" id="PTHR45339">
    <property type="entry name" value="HYBRID SIGNAL TRANSDUCTION HISTIDINE KINASE J"/>
    <property type="match status" value="1"/>
</dbReference>
<feature type="modified residue" description="4-aspartylphosphate" evidence="11">
    <location>
        <position position="552"/>
    </location>
</feature>
<dbReference type="PANTHER" id="PTHR45339:SF1">
    <property type="entry name" value="HYBRID SIGNAL TRANSDUCTION HISTIDINE KINASE J"/>
    <property type="match status" value="1"/>
</dbReference>
<dbReference type="InterPro" id="IPR005467">
    <property type="entry name" value="His_kinase_dom"/>
</dbReference>
<keyword evidence="17" id="KW-1185">Reference proteome</keyword>
<dbReference type="PROSITE" id="PS50109">
    <property type="entry name" value="HIS_KIN"/>
    <property type="match status" value="1"/>
</dbReference>
<dbReference type="SUPFAM" id="SSF52172">
    <property type="entry name" value="CheY-like"/>
    <property type="match status" value="1"/>
</dbReference>
<dbReference type="RefSeq" id="WP_069094451.1">
    <property type="nucleotide sequence ID" value="NZ_MASI01000002.1"/>
</dbReference>
<dbReference type="InterPro" id="IPR036097">
    <property type="entry name" value="HisK_dim/P_sf"/>
</dbReference>
<keyword evidence="8" id="KW-0902">Two-component regulatory system</keyword>
<keyword evidence="6 16" id="KW-0418">Kinase</keyword>
<dbReference type="InterPro" id="IPR036890">
    <property type="entry name" value="HATPase_C_sf"/>
</dbReference>
<comment type="catalytic activity">
    <reaction evidence="1">
        <text>ATP + protein L-histidine = ADP + protein N-phospho-L-histidine.</text>
        <dbReference type="EC" id="2.7.13.3"/>
    </reaction>
</comment>
<dbReference type="STRING" id="1177755.A7A08_01073"/>
<evidence type="ECO:0000256" key="10">
    <source>
        <dbReference type="ARBA" id="ARBA00068150"/>
    </source>
</evidence>
<evidence type="ECO:0000259" key="13">
    <source>
        <dbReference type="PROSITE" id="PS50109"/>
    </source>
</evidence>
<dbReference type="SMART" id="SM00387">
    <property type="entry name" value="HATPase_c"/>
    <property type="match status" value="1"/>
</dbReference>
<dbReference type="PROSITE" id="PS50110">
    <property type="entry name" value="RESPONSE_REGULATORY"/>
    <property type="match status" value="1"/>
</dbReference>
<dbReference type="SMART" id="SM00448">
    <property type="entry name" value="REC"/>
    <property type="match status" value="1"/>
</dbReference>
<dbReference type="CDD" id="cd16922">
    <property type="entry name" value="HATPase_EvgS-ArcB-TorS-like"/>
    <property type="match status" value="1"/>
</dbReference>
<dbReference type="Gene3D" id="3.40.50.2300">
    <property type="match status" value="1"/>
</dbReference>
<dbReference type="PROSITE" id="PS50113">
    <property type="entry name" value="PAC"/>
    <property type="match status" value="1"/>
</dbReference>
<dbReference type="CDD" id="cd00082">
    <property type="entry name" value="HisKA"/>
    <property type="match status" value="1"/>
</dbReference>
<proteinExistence type="predicted"/>
<dbReference type="EMBL" id="MASI01000002">
    <property type="protein sequence ID" value="ODA67906.1"/>
    <property type="molecule type" value="Genomic_DNA"/>
</dbReference>
<feature type="domain" description="PAC" evidence="15">
    <location>
        <begin position="35"/>
        <end position="87"/>
    </location>
</feature>
<evidence type="ECO:0000259" key="14">
    <source>
        <dbReference type="PROSITE" id="PS50110"/>
    </source>
</evidence>
<dbReference type="InterPro" id="IPR003594">
    <property type="entry name" value="HATPase_dom"/>
</dbReference>
<evidence type="ECO:0000256" key="5">
    <source>
        <dbReference type="ARBA" id="ARBA00022741"/>
    </source>
</evidence>
<keyword evidence="5" id="KW-0547">Nucleotide-binding</keyword>
<organism evidence="16 17">
    <name type="scientific">Methyloligella halotolerans</name>
    <dbReference type="NCBI Taxonomy" id="1177755"/>
    <lineage>
        <taxon>Bacteria</taxon>
        <taxon>Pseudomonadati</taxon>
        <taxon>Pseudomonadota</taxon>
        <taxon>Alphaproteobacteria</taxon>
        <taxon>Hyphomicrobiales</taxon>
        <taxon>Hyphomicrobiaceae</taxon>
        <taxon>Methyloligella</taxon>
    </lineage>
</organism>
<evidence type="ECO:0000259" key="15">
    <source>
        <dbReference type="PROSITE" id="PS50113"/>
    </source>
</evidence>
<dbReference type="SUPFAM" id="SSF47384">
    <property type="entry name" value="Homodimeric domain of signal transducing histidine kinase"/>
    <property type="match status" value="1"/>
</dbReference>
<evidence type="ECO:0000313" key="16">
    <source>
        <dbReference type="EMBL" id="ODA67906.1"/>
    </source>
</evidence>
<dbReference type="PRINTS" id="PR00344">
    <property type="entry name" value="BCTRLSENSOR"/>
</dbReference>
<evidence type="ECO:0000256" key="7">
    <source>
        <dbReference type="ARBA" id="ARBA00022840"/>
    </source>
</evidence>
<feature type="domain" description="Response regulatory" evidence="14">
    <location>
        <begin position="497"/>
        <end position="625"/>
    </location>
</feature>
<dbReference type="GO" id="GO:0000155">
    <property type="term" value="F:phosphorelay sensor kinase activity"/>
    <property type="evidence" value="ECO:0007669"/>
    <property type="project" value="InterPro"/>
</dbReference>
<accession>A0A1E2S080</accession>
<evidence type="ECO:0000313" key="17">
    <source>
        <dbReference type="Proteomes" id="UP000095087"/>
    </source>
</evidence>
<dbReference type="Gene3D" id="3.30.565.10">
    <property type="entry name" value="Histidine kinase-like ATPase, C-terminal domain"/>
    <property type="match status" value="1"/>
</dbReference>
<evidence type="ECO:0000256" key="3">
    <source>
        <dbReference type="ARBA" id="ARBA00022553"/>
    </source>
</evidence>
<dbReference type="InterPro" id="IPR004358">
    <property type="entry name" value="Sig_transdc_His_kin-like_C"/>
</dbReference>
<evidence type="ECO:0000256" key="6">
    <source>
        <dbReference type="ARBA" id="ARBA00022777"/>
    </source>
</evidence>
<evidence type="ECO:0000256" key="12">
    <source>
        <dbReference type="SAM" id="MobiDB-lite"/>
    </source>
</evidence>
<feature type="region of interest" description="Disordered" evidence="12">
    <location>
        <begin position="16"/>
        <end position="36"/>
    </location>
</feature>
<dbReference type="SUPFAM" id="SSF55874">
    <property type="entry name" value="ATPase domain of HSP90 chaperone/DNA topoisomerase II/histidine kinase"/>
    <property type="match status" value="1"/>
</dbReference>
<feature type="domain" description="Histidine kinase" evidence="13">
    <location>
        <begin position="105"/>
        <end position="328"/>
    </location>
</feature>
<evidence type="ECO:0000256" key="4">
    <source>
        <dbReference type="ARBA" id="ARBA00022679"/>
    </source>
</evidence>
<dbReference type="FunFam" id="1.10.287.130:FF:000002">
    <property type="entry name" value="Two-component osmosensing histidine kinase"/>
    <property type="match status" value="1"/>
</dbReference>